<dbReference type="InterPro" id="IPR002018">
    <property type="entry name" value="CarbesteraseB"/>
</dbReference>
<comment type="similarity">
    <text evidence="1 3">Belongs to the type-B carboxylesterase/lipase family.</text>
</comment>
<dbReference type="EMBL" id="KV878346">
    <property type="protein sequence ID" value="OJJ45145.1"/>
    <property type="molecule type" value="Genomic_DNA"/>
</dbReference>
<evidence type="ECO:0000256" key="2">
    <source>
        <dbReference type="ARBA" id="ARBA00022801"/>
    </source>
</evidence>
<dbReference type="VEuPathDB" id="FungiDB:ASPZODRAFT_134563"/>
<evidence type="ECO:0000313" key="6">
    <source>
        <dbReference type="Proteomes" id="UP000184188"/>
    </source>
</evidence>
<dbReference type="PROSITE" id="PS00122">
    <property type="entry name" value="CARBOXYLESTERASE_B_1"/>
    <property type="match status" value="1"/>
</dbReference>
<evidence type="ECO:0000259" key="4">
    <source>
        <dbReference type="Pfam" id="PF00135"/>
    </source>
</evidence>
<dbReference type="GO" id="GO:0016787">
    <property type="term" value="F:hydrolase activity"/>
    <property type="evidence" value="ECO:0007669"/>
    <property type="project" value="UniProtKB-KW"/>
</dbReference>
<keyword evidence="6" id="KW-1185">Reference proteome</keyword>
<dbReference type="AlphaFoldDB" id="A0A1L9SD44"/>
<evidence type="ECO:0000256" key="3">
    <source>
        <dbReference type="RuleBase" id="RU361235"/>
    </source>
</evidence>
<protein>
    <recommendedName>
        <fullName evidence="3">Carboxylic ester hydrolase</fullName>
        <ecNumber evidence="3">3.1.1.-</ecNumber>
    </recommendedName>
</protein>
<dbReference type="STRING" id="1073090.A0A1L9SD44"/>
<reference evidence="6" key="1">
    <citation type="journal article" date="2017" name="Genome Biol.">
        <title>Comparative genomics reveals high biological diversity and specific adaptations in the industrially and medically important fungal genus Aspergillus.</title>
        <authorList>
            <person name="de Vries R.P."/>
            <person name="Riley R."/>
            <person name="Wiebenga A."/>
            <person name="Aguilar-Osorio G."/>
            <person name="Amillis S."/>
            <person name="Uchima C.A."/>
            <person name="Anderluh G."/>
            <person name="Asadollahi M."/>
            <person name="Askin M."/>
            <person name="Barry K."/>
            <person name="Battaglia E."/>
            <person name="Bayram O."/>
            <person name="Benocci T."/>
            <person name="Braus-Stromeyer S.A."/>
            <person name="Caldana C."/>
            <person name="Canovas D."/>
            <person name="Cerqueira G.C."/>
            <person name="Chen F."/>
            <person name="Chen W."/>
            <person name="Choi C."/>
            <person name="Clum A."/>
            <person name="Dos Santos R.A."/>
            <person name="Damasio A.R."/>
            <person name="Diallinas G."/>
            <person name="Emri T."/>
            <person name="Fekete E."/>
            <person name="Flipphi M."/>
            <person name="Freyberg S."/>
            <person name="Gallo A."/>
            <person name="Gournas C."/>
            <person name="Habgood R."/>
            <person name="Hainaut M."/>
            <person name="Harispe M.L."/>
            <person name="Henrissat B."/>
            <person name="Hilden K.S."/>
            <person name="Hope R."/>
            <person name="Hossain A."/>
            <person name="Karabika E."/>
            <person name="Karaffa L."/>
            <person name="Karanyi Z."/>
            <person name="Krasevec N."/>
            <person name="Kuo A."/>
            <person name="Kusch H."/>
            <person name="LaButti K."/>
            <person name="Lagendijk E.L."/>
            <person name="Lapidus A."/>
            <person name="Levasseur A."/>
            <person name="Lindquist E."/>
            <person name="Lipzen A."/>
            <person name="Logrieco A.F."/>
            <person name="MacCabe A."/>
            <person name="Maekelae M.R."/>
            <person name="Malavazi I."/>
            <person name="Melin P."/>
            <person name="Meyer V."/>
            <person name="Mielnichuk N."/>
            <person name="Miskei M."/>
            <person name="Molnar A.P."/>
            <person name="Mule G."/>
            <person name="Ngan C.Y."/>
            <person name="Orejas M."/>
            <person name="Orosz E."/>
            <person name="Ouedraogo J.P."/>
            <person name="Overkamp K.M."/>
            <person name="Park H.-S."/>
            <person name="Perrone G."/>
            <person name="Piumi F."/>
            <person name="Punt P.J."/>
            <person name="Ram A.F."/>
            <person name="Ramon A."/>
            <person name="Rauscher S."/>
            <person name="Record E."/>
            <person name="Riano-Pachon D.M."/>
            <person name="Robert V."/>
            <person name="Roehrig J."/>
            <person name="Ruller R."/>
            <person name="Salamov A."/>
            <person name="Salih N.S."/>
            <person name="Samson R.A."/>
            <person name="Sandor E."/>
            <person name="Sanguinetti M."/>
            <person name="Schuetze T."/>
            <person name="Sepcic K."/>
            <person name="Shelest E."/>
            <person name="Sherlock G."/>
            <person name="Sophianopoulou V."/>
            <person name="Squina F.M."/>
            <person name="Sun H."/>
            <person name="Susca A."/>
            <person name="Todd R.B."/>
            <person name="Tsang A."/>
            <person name="Unkles S.E."/>
            <person name="van de Wiele N."/>
            <person name="van Rossen-Uffink D."/>
            <person name="Oliveira J.V."/>
            <person name="Vesth T.C."/>
            <person name="Visser J."/>
            <person name="Yu J.-H."/>
            <person name="Zhou M."/>
            <person name="Andersen M.R."/>
            <person name="Archer D.B."/>
            <person name="Baker S.E."/>
            <person name="Benoit I."/>
            <person name="Brakhage A.A."/>
            <person name="Braus G.H."/>
            <person name="Fischer R."/>
            <person name="Frisvad J.C."/>
            <person name="Goldman G.H."/>
            <person name="Houbraken J."/>
            <person name="Oakley B."/>
            <person name="Pocsi I."/>
            <person name="Scazzocchio C."/>
            <person name="Seiboth B."/>
            <person name="vanKuyk P.A."/>
            <person name="Wortman J."/>
            <person name="Dyer P.S."/>
            <person name="Grigoriev I.V."/>
        </authorList>
    </citation>
    <scope>NUCLEOTIDE SEQUENCE [LARGE SCALE GENOMIC DNA]</scope>
    <source>
        <strain evidence="6">CBS 506.65</strain>
    </source>
</reference>
<dbReference type="EC" id="3.1.1.-" evidence="3"/>
<dbReference type="OrthoDB" id="408631at2759"/>
<dbReference type="InterPro" id="IPR029058">
    <property type="entry name" value="AB_hydrolase_fold"/>
</dbReference>
<dbReference type="InterPro" id="IPR019826">
    <property type="entry name" value="Carboxylesterase_B_AS"/>
</dbReference>
<dbReference type="PANTHER" id="PTHR11559">
    <property type="entry name" value="CARBOXYLESTERASE"/>
    <property type="match status" value="1"/>
</dbReference>
<name>A0A1L9SD44_9EURO</name>
<organism evidence="5 6">
    <name type="scientific">Penicilliopsis zonata CBS 506.65</name>
    <dbReference type="NCBI Taxonomy" id="1073090"/>
    <lineage>
        <taxon>Eukaryota</taxon>
        <taxon>Fungi</taxon>
        <taxon>Dikarya</taxon>
        <taxon>Ascomycota</taxon>
        <taxon>Pezizomycotina</taxon>
        <taxon>Eurotiomycetes</taxon>
        <taxon>Eurotiomycetidae</taxon>
        <taxon>Eurotiales</taxon>
        <taxon>Aspergillaceae</taxon>
        <taxon>Penicilliopsis</taxon>
    </lineage>
</organism>
<dbReference type="Pfam" id="PF00135">
    <property type="entry name" value="COesterase"/>
    <property type="match status" value="1"/>
</dbReference>
<evidence type="ECO:0000256" key="1">
    <source>
        <dbReference type="ARBA" id="ARBA00005964"/>
    </source>
</evidence>
<sequence length="537" mass="59344">MTTSPIAVTGGLVQGHTESDPTITVFRGIPYAAPPLGPYRFRPPQPVTPWEGVRECTQNSAVNYQLPPPPKFYDTLVGVPQSEDILYLNVWVPDSAKHDGPYPVFFWMHGGGFREGGNADKNFNGTGLAQKGVIVVVPNFRLGMLGFLAHPELSKAEPSGASGNQGILDCIQALQWIQENIAAFGGDPGRVTIGGQSSGSAMTTILLFSPITKGLFHRACIQSGVRSPQDQMMPTMAPSYRQLQHAEEDGVALLRELGFSSLEEARKHPDPLLFARAALKRDARYWGPPPFFRAVLDGHVFVKPYHETLRDGPPNDIPILTGQNANESGVYAEPRFTLDDFHQCVHERVGAAFEDRYRAVYPLANTEMGQGPLETWNLSAQEQTRVSTSEWARLWKTKASSPVFGYYFTHAPPAYHGFKPDFSAPKVAGFTQNKGPLTGAFHGAEFAYTFNSVVTSDMRPWTDRDRYVGEVVSTLWSNFIKHGDPNQGRPERVARWPALTEDPTTMLELGGEFDTISIARPEAIDFWTSFIQTGEAW</sequence>
<dbReference type="Proteomes" id="UP000184188">
    <property type="component" value="Unassembled WGS sequence"/>
</dbReference>
<dbReference type="Gene3D" id="3.40.50.1820">
    <property type="entry name" value="alpha/beta hydrolase"/>
    <property type="match status" value="1"/>
</dbReference>
<keyword evidence="2 3" id="KW-0378">Hydrolase</keyword>
<proteinExistence type="inferred from homology"/>
<dbReference type="InterPro" id="IPR050309">
    <property type="entry name" value="Type-B_Carboxylest/Lipase"/>
</dbReference>
<dbReference type="RefSeq" id="XP_022579655.1">
    <property type="nucleotide sequence ID" value="XM_022723564.1"/>
</dbReference>
<accession>A0A1L9SD44</accession>
<feature type="domain" description="Carboxylesterase type B" evidence="4">
    <location>
        <begin position="7"/>
        <end position="527"/>
    </location>
</feature>
<dbReference type="GeneID" id="34610029"/>
<gene>
    <name evidence="5" type="ORF">ASPZODRAFT_134563</name>
</gene>
<evidence type="ECO:0000313" key="5">
    <source>
        <dbReference type="EMBL" id="OJJ45145.1"/>
    </source>
</evidence>
<dbReference type="SUPFAM" id="SSF53474">
    <property type="entry name" value="alpha/beta-Hydrolases"/>
    <property type="match status" value="1"/>
</dbReference>